<dbReference type="Gene3D" id="3.20.20.70">
    <property type="entry name" value="Aldolase class I"/>
    <property type="match status" value="1"/>
</dbReference>
<dbReference type="HAMAP" id="MF_00492">
    <property type="entry name" value="Transaldolase_1"/>
    <property type="match status" value="1"/>
</dbReference>
<keyword evidence="6 11" id="KW-0963">Cytoplasm</keyword>
<dbReference type="RefSeq" id="WP_036756838.1">
    <property type="nucleotide sequence ID" value="NZ_JAGSGC010000018.1"/>
</dbReference>
<dbReference type="InterPro" id="IPR001585">
    <property type="entry name" value="TAL/FSA"/>
</dbReference>
<dbReference type="OrthoDB" id="9809101at2"/>
<dbReference type="EC" id="2.2.1.2" evidence="5 11"/>
<accession>A0A066RL35</accession>
<dbReference type="PROSITE" id="PS01054">
    <property type="entry name" value="TRANSALDOLASE_1"/>
    <property type="match status" value="1"/>
</dbReference>
<comment type="similarity">
    <text evidence="4 11 12">Belongs to the transaldolase family. Type 1 subfamily.</text>
</comment>
<comment type="caution">
    <text evidence="13">The sequence shown here is derived from an EMBL/GenBank/DDBJ whole genome shotgun (WGS) entry which is preliminary data.</text>
</comment>
<dbReference type="Pfam" id="PF00923">
    <property type="entry name" value="TAL_FSA"/>
    <property type="match status" value="1"/>
</dbReference>
<dbReference type="Proteomes" id="UP000027192">
    <property type="component" value="Unassembled WGS sequence"/>
</dbReference>
<dbReference type="GO" id="GO:0004801">
    <property type="term" value="F:transaldolase activity"/>
    <property type="evidence" value="ECO:0007669"/>
    <property type="project" value="UniProtKB-UniRule"/>
</dbReference>
<dbReference type="CDD" id="cd00957">
    <property type="entry name" value="Transaldolase_TalAB"/>
    <property type="match status" value="1"/>
</dbReference>
<name>A0A066RL35_9GAMM</name>
<dbReference type="AlphaFoldDB" id="A0A066RL35"/>
<evidence type="ECO:0000256" key="11">
    <source>
        <dbReference type="HAMAP-Rule" id="MF_00492"/>
    </source>
</evidence>
<dbReference type="GO" id="GO:0006098">
    <property type="term" value="P:pentose-phosphate shunt"/>
    <property type="evidence" value="ECO:0007669"/>
    <property type="project" value="UniProtKB-UniRule"/>
</dbReference>
<evidence type="ECO:0000256" key="12">
    <source>
        <dbReference type="RuleBase" id="RU004155"/>
    </source>
</evidence>
<evidence type="ECO:0000256" key="4">
    <source>
        <dbReference type="ARBA" id="ARBA00008012"/>
    </source>
</evidence>
<dbReference type="PANTHER" id="PTHR10683">
    <property type="entry name" value="TRANSALDOLASE"/>
    <property type="match status" value="1"/>
</dbReference>
<comment type="pathway">
    <text evidence="3 11 12">Carbohydrate degradation; pentose phosphate pathway; D-glyceraldehyde 3-phosphate and beta-D-fructose 6-phosphate from D-ribose 5-phosphate and D-xylulose 5-phosphate (non-oxidative stage): step 2/3.</text>
</comment>
<evidence type="ECO:0000313" key="14">
    <source>
        <dbReference type="Proteomes" id="UP000027192"/>
    </source>
</evidence>
<keyword evidence="14" id="KW-1185">Reference proteome</keyword>
<dbReference type="SUPFAM" id="SSF51569">
    <property type="entry name" value="Aldolase"/>
    <property type="match status" value="1"/>
</dbReference>
<sequence length="316" mass="34782">MSTKLEQLRALTTVVADTGDIEAIKKYQPQDATTNPSLILKAAEIEQYAPLIDDAIAYAKAQSNDKAQQIEDAGDKLAVNIGKEILNVVPGRISTEVDARLSYDTEASVAKARKLIKMYNDAGISNDRILIKLASTWEGIRAAEVLEKEGINCNLTLLFSFAQARACAEAGVYLISPFVGRIMDWYKAKEGRDFEASEDPGVLSVTKIYNYYKALGYNTVVMGASFRNTGEILELAGCDRLTISPQLLQELSEAQGEVVQKLSAEVASEERPAPMTHAEFLWDHNQDPMAIEKLAEGIRNFAIDQGKLETMIEARL</sequence>
<evidence type="ECO:0000256" key="9">
    <source>
        <dbReference type="ARBA" id="ARBA00023270"/>
    </source>
</evidence>
<comment type="function">
    <text evidence="1 11 12">Transaldolase is important for the balance of metabolites in the pentose-phosphate pathway.</text>
</comment>
<dbReference type="InterPro" id="IPR004730">
    <property type="entry name" value="Transaldolase_1"/>
</dbReference>
<keyword evidence="9 11" id="KW-0704">Schiff base</keyword>
<protein>
    <recommendedName>
        <fullName evidence="5 11">Transaldolase</fullName>
        <ecNumber evidence="5 11">2.2.1.2</ecNumber>
    </recommendedName>
</protein>
<evidence type="ECO:0000256" key="2">
    <source>
        <dbReference type="ARBA" id="ARBA00004496"/>
    </source>
</evidence>
<evidence type="ECO:0000256" key="7">
    <source>
        <dbReference type="ARBA" id="ARBA00022679"/>
    </source>
</evidence>
<dbReference type="UniPathway" id="UPA00115">
    <property type="reaction ID" value="UER00414"/>
</dbReference>
<proteinExistence type="inferred from homology"/>
<dbReference type="NCBIfam" id="TIGR00874">
    <property type="entry name" value="talAB"/>
    <property type="match status" value="1"/>
</dbReference>
<dbReference type="PANTHER" id="PTHR10683:SF18">
    <property type="entry name" value="TRANSALDOLASE"/>
    <property type="match status" value="1"/>
</dbReference>
<dbReference type="InterPro" id="IPR018225">
    <property type="entry name" value="Transaldolase_AS"/>
</dbReference>
<evidence type="ECO:0000256" key="6">
    <source>
        <dbReference type="ARBA" id="ARBA00022490"/>
    </source>
</evidence>
<reference evidence="13 14" key="1">
    <citation type="submission" date="2014-04" db="EMBL/GenBank/DDBJ databases">
        <title>Draft genome sequence of Photobacterium halotolerans S2753: a solonamide, ngercheumicin and holomycin producer.</title>
        <authorList>
            <person name="Machado H.R."/>
            <person name="Gram L."/>
        </authorList>
    </citation>
    <scope>NUCLEOTIDE SEQUENCE [LARGE SCALE GENOMIC DNA]</scope>
    <source>
        <strain evidence="13 14">S2753</strain>
    </source>
</reference>
<comment type="subcellular location">
    <subcellularLocation>
        <location evidence="2 11">Cytoplasm</location>
    </subcellularLocation>
</comment>
<dbReference type="GO" id="GO:0005975">
    <property type="term" value="P:carbohydrate metabolic process"/>
    <property type="evidence" value="ECO:0007669"/>
    <property type="project" value="InterPro"/>
</dbReference>
<comment type="catalytic activity">
    <reaction evidence="10 11 12">
        <text>D-sedoheptulose 7-phosphate + D-glyceraldehyde 3-phosphate = D-erythrose 4-phosphate + beta-D-fructose 6-phosphate</text>
        <dbReference type="Rhea" id="RHEA:17053"/>
        <dbReference type="ChEBI" id="CHEBI:16897"/>
        <dbReference type="ChEBI" id="CHEBI:57483"/>
        <dbReference type="ChEBI" id="CHEBI:57634"/>
        <dbReference type="ChEBI" id="CHEBI:59776"/>
        <dbReference type="EC" id="2.2.1.2"/>
    </reaction>
</comment>
<feature type="active site" description="Schiff-base intermediate with substrate" evidence="11">
    <location>
        <position position="132"/>
    </location>
</feature>
<dbReference type="GO" id="GO:0005829">
    <property type="term" value="C:cytosol"/>
    <property type="evidence" value="ECO:0007669"/>
    <property type="project" value="TreeGrafter"/>
</dbReference>
<evidence type="ECO:0000256" key="1">
    <source>
        <dbReference type="ARBA" id="ARBA00003518"/>
    </source>
</evidence>
<organism evidence="13 14">
    <name type="scientific">Photobacterium galatheae</name>
    <dbReference type="NCBI Taxonomy" id="1654360"/>
    <lineage>
        <taxon>Bacteria</taxon>
        <taxon>Pseudomonadati</taxon>
        <taxon>Pseudomonadota</taxon>
        <taxon>Gammaproteobacteria</taxon>
        <taxon>Vibrionales</taxon>
        <taxon>Vibrionaceae</taxon>
        <taxon>Photobacterium</taxon>
    </lineage>
</organism>
<dbReference type="STRING" id="1654360.EA58_20435"/>
<dbReference type="FunFam" id="3.20.20.70:FF:000002">
    <property type="entry name" value="Transaldolase"/>
    <property type="match status" value="1"/>
</dbReference>
<dbReference type="EMBL" id="JMIB01000043">
    <property type="protein sequence ID" value="KDM89821.1"/>
    <property type="molecule type" value="Genomic_DNA"/>
</dbReference>
<dbReference type="PROSITE" id="PS00958">
    <property type="entry name" value="TRANSALDOLASE_2"/>
    <property type="match status" value="1"/>
</dbReference>
<evidence type="ECO:0000256" key="5">
    <source>
        <dbReference type="ARBA" id="ARBA00013151"/>
    </source>
</evidence>
<gene>
    <name evidence="11" type="primary">tal</name>
    <name evidence="13" type="ORF">EA58_20435</name>
</gene>
<dbReference type="NCBIfam" id="NF009001">
    <property type="entry name" value="PRK12346.1"/>
    <property type="match status" value="1"/>
</dbReference>
<evidence type="ECO:0000256" key="3">
    <source>
        <dbReference type="ARBA" id="ARBA00004857"/>
    </source>
</evidence>
<keyword evidence="7 11" id="KW-0808">Transferase</keyword>
<dbReference type="InterPro" id="IPR013785">
    <property type="entry name" value="Aldolase_TIM"/>
</dbReference>
<evidence type="ECO:0000256" key="8">
    <source>
        <dbReference type="ARBA" id="ARBA00023126"/>
    </source>
</evidence>
<evidence type="ECO:0000256" key="10">
    <source>
        <dbReference type="ARBA" id="ARBA00048810"/>
    </source>
</evidence>
<evidence type="ECO:0000313" key="13">
    <source>
        <dbReference type="EMBL" id="KDM89821.1"/>
    </source>
</evidence>
<keyword evidence="8 11" id="KW-0570">Pentose shunt</keyword>